<keyword evidence="3" id="KW-0645">Protease</keyword>
<dbReference type="AlphaFoldDB" id="A0A834IIV1"/>
<evidence type="ECO:0000256" key="10">
    <source>
        <dbReference type="ARBA" id="ARBA00023157"/>
    </source>
</evidence>
<feature type="signal peptide" evidence="13">
    <location>
        <begin position="1"/>
        <end position="20"/>
    </location>
</feature>
<organism evidence="15 16">
    <name type="scientific">Rhynchophorus ferrugineus</name>
    <name type="common">Red palm weevil</name>
    <name type="synonym">Curculio ferrugineus</name>
    <dbReference type="NCBI Taxonomy" id="354439"/>
    <lineage>
        <taxon>Eukaryota</taxon>
        <taxon>Metazoa</taxon>
        <taxon>Ecdysozoa</taxon>
        <taxon>Arthropoda</taxon>
        <taxon>Hexapoda</taxon>
        <taxon>Insecta</taxon>
        <taxon>Pterygota</taxon>
        <taxon>Neoptera</taxon>
        <taxon>Endopterygota</taxon>
        <taxon>Coleoptera</taxon>
        <taxon>Polyphaga</taxon>
        <taxon>Cucujiformia</taxon>
        <taxon>Curculionidae</taxon>
        <taxon>Dryophthorinae</taxon>
        <taxon>Rhynchophorus</taxon>
    </lineage>
</organism>
<dbReference type="Pfam" id="PF01562">
    <property type="entry name" value="Pep_M12B_propep"/>
    <property type="match status" value="1"/>
</dbReference>
<keyword evidence="4 12" id="KW-0479">Metal-binding</keyword>
<evidence type="ECO:0000259" key="14">
    <source>
        <dbReference type="PROSITE" id="PS50215"/>
    </source>
</evidence>
<dbReference type="GO" id="GO:0046872">
    <property type="term" value="F:metal ion binding"/>
    <property type="evidence" value="ECO:0007669"/>
    <property type="project" value="UniProtKB-KW"/>
</dbReference>
<feature type="chain" id="PRO_5032970265" description="Peptidase M12B domain-containing protein" evidence="13">
    <location>
        <begin position="21"/>
        <end position="798"/>
    </location>
</feature>
<dbReference type="Gene3D" id="2.20.100.10">
    <property type="entry name" value="Thrombospondin type-1 (TSP1) repeat"/>
    <property type="match status" value="1"/>
</dbReference>
<name>A0A834IIV1_RHYFE</name>
<feature type="binding site" evidence="12">
    <location>
        <position position="401"/>
    </location>
    <ligand>
        <name>Zn(2+)</name>
        <dbReference type="ChEBI" id="CHEBI:29105"/>
        <note>catalytic</note>
    </ligand>
</feature>
<dbReference type="GO" id="GO:0005576">
    <property type="term" value="C:extracellular region"/>
    <property type="evidence" value="ECO:0007669"/>
    <property type="project" value="UniProtKB-SubCell"/>
</dbReference>
<evidence type="ECO:0000256" key="12">
    <source>
        <dbReference type="PROSITE-ProRule" id="PRU00276"/>
    </source>
</evidence>
<evidence type="ECO:0000256" key="2">
    <source>
        <dbReference type="ARBA" id="ARBA00022525"/>
    </source>
</evidence>
<gene>
    <name evidence="15" type="ORF">GWI33_006323</name>
</gene>
<keyword evidence="6" id="KW-0677">Repeat</keyword>
<evidence type="ECO:0000256" key="5">
    <source>
        <dbReference type="ARBA" id="ARBA00022729"/>
    </source>
</evidence>
<reference evidence="15" key="1">
    <citation type="submission" date="2020-08" db="EMBL/GenBank/DDBJ databases">
        <title>Genome sequencing and assembly of the red palm weevil Rhynchophorus ferrugineus.</title>
        <authorList>
            <person name="Dias G.B."/>
            <person name="Bergman C.M."/>
            <person name="Manee M."/>
        </authorList>
    </citation>
    <scope>NUCLEOTIDE SEQUENCE</scope>
    <source>
        <strain evidence="15">AA-2017</strain>
        <tissue evidence="15">Whole larva</tissue>
    </source>
</reference>
<keyword evidence="10" id="KW-1015">Disulfide bond</keyword>
<evidence type="ECO:0000256" key="8">
    <source>
        <dbReference type="ARBA" id="ARBA00022833"/>
    </source>
</evidence>
<dbReference type="Pfam" id="PF17771">
    <property type="entry name" value="ADAMTS_CR_2"/>
    <property type="match status" value="1"/>
</dbReference>
<dbReference type="Proteomes" id="UP000625711">
    <property type="component" value="Unassembled WGS sequence"/>
</dbReference>
<keyword evidence="7" id="KW-0378">Hydrolase</keyword>
<evidence type="ECO:0000313" key="15">
    <source>
        <dbReference type="EMBL" id="KAF7280146.1"/>
    </source>
</evidence>
<keyword evidence="16" id="KW-1185">Reference proteome</keyword>
<dbReference type="GO" id="GO:0031012">
    <property type="term" value="C:extracellular matrix"/>
    <property type="evidence" value="ECO:0007669"/>
    <property type="project" value="TreeGrafter"/>
</dbReference>
<feature type="binding site" evidence="12">
    <location>
        <position position="411"/>
    </location>
    <ligand>
        <name>Zn(2+)</name>
        <dbReference type="ChEBI" id="CHEBI:29105"/>
        <note>catalytic</note>
    </ligand>
</feature>
<dbReference type="InterPro" id="IPR041645">
    <property type="entry name" value="ADAMTS_CR_2"/>
</dbReference>
<dbReference type="GO" id="GO:0006508">
    <property type="term" value="P:proteolysis"/>
    <property type="evidence" value="ECO:0007669"/>
    <property type="project" value="UniProtKB-KW"/>
</dbReference>
<keyword evidence="9" id="KW-0482">Metalloprotease</keyword>
<dbReference type="InterPro" id="IPR024079">
    <property type="entry name" value="MetalloPept_cat_dom_sf"/>
</dbReference>
<keyword evidence="5 13" id="KW-0732">Signal</keyword>
<dbReference type="PANTHER" id="PTHR13723:SF294">
    <property type="entry name" value="A DISINTEGRIN AND METALLOPROTEINASE WITH THROMBOSPONDIN MOTIFS 7-LIKE PROTEIN"/>
    <property type="match status" value="1"/>
</dbReference>
<evidence type="ECO:0000313" key="16">
    <source>
        <dbReference type="Proteomes" id="UP000625711"/>
    </source>
</evidence>
<dbReference type="PROSITE" id="PS50215">
    <property type="entry name" value="ADAM_MEPRO"/>
    <property type="match status" value="1"/>
</dbReference>
<dbReference type="GO" id="GO:0004222">
    <property type="term" value="F:metalloendopeptidase activity"/>
    <property type="evidence" value="ECO:0007669"/>
    <property type="project" value="InterPro"/>
</dbReference>
<dbReference type="InterPro" id="IPR000884">
    <property type="entry name" value="TSP1_rpt"/>
</dbReference>
<evidence type="ECO:0000256" key="13">
    <source>
        <dbReference type="SAM" id="SignalP"/>
    </source>
</evidence>
<feature type="active site" evidence="12">
    <location>
        <position position="402"/>
    </location>
</feature>
<keyword evidence="2" id="KW-0964">Secreted</keyword>
<proteinExistence type="predicted"/>
<evidence type="ECO:0000256" key="6">
    <source>
        <dbReference type="ARBA" id="ARBA00022737"/>
    </source>
</evidence>
<dbReference type="InterPro" id="IPR001590">
    <property type="entry name" value="Peptidase_M12B"/>
</dbReference>
<dbReference type="InterPro" id="IPR036383">
    <property type="entry name" value="TSP1_rpt_sf"/>
</dbReference>
<dbReference type="SUPFAM" id="SSF55486">
    <property type="entry name" value="Metalloproteases ('zincins'), catalytic domain"/>
    <property type="match status" value="1"/>
</dbReference>
<keyword evidence="11" id="KW-0325">Glycoprotein</keyword>
<dbReference type="PANTHER" id="PTHR13723">
    <property type="entry name" value="ADAMTS A DISINTEGRIN AND METALLOPROTEASE WITH THROMBOSPONDIN MOTIFS PROTEASE"/>
    <property type="match status" value="1"/>
</dbReference>
<evidence type="ECO:0000256" key="7">
    <source>
        <dbReference type="ARBA" id="ARBA00022801"/>
    </source>
</evidence>
<protein>
    <recommendedName>
        <fullName evidence="14">Peptidase M12B domain-containing protein</fullName>
    </recommendedName>
</protein>
<feature type="binding site" evidence="12">
    <location>
        <position position="405"/>
    </location>
    <ligand>
        <name>Zn(2+)</name>
        <dbReference type="ChEBI" id="CHEBI:29105"/>
        <note>catalytic</note>
    </ligand>
</feature>
<dbReference type="InterPro" id="IPR050439">
    <property type="entry name" value="ADAMTS_ADAMTS-like"/>
</dbReference>
<comment type="caution">
    <text evidence="15">The sequence shown here is derived from an EMBL/GenBank/DDBJ whole genome shotgun (WGS) entry which is preliminary data.</text>
</comment>
<comment type="subcellular location">
    <subcellularLocation>
        <location evidence="1">Secreted</location>
    </subcellularLocation>
</comment>
<dbReference type="Gene3D" id="3.40.1620.60">
    <property type="match status" value="1"/>
</dbReference>
<evidence type="ECO:0000256" key="1">
    <source>
        <dbReference type="ARBA" id="ARBA00004613"/>
    </source>
</evidence>
<dbReference type="Pfam" id="PF13688">
    <property type="entry name" value="Reprolysin_5"/>
    <property type="match status" value="1"/>
</dbReference>
<accession>A0A834IIV1</accession>
<evidence type="ECO:0000256" key="4">
    <source>
        <dbReference type="ARBA" id="ARBA00022723"/>
    </source>
</evidence>
<dbReference type="Gene3D" id="3.40.390.10">
    <property type="entry name" value="Collagenase (Catalytic Domain)"/>
    <property type="match status" value="1"/>
</dbReference>
<evidence type="ECO:0000256" key="11">
    <source>
        <dbReference type="ARBA" id="ARBA00023180"/>
    </source>
</evidence>
<dbReference type="InterPro" id="IPR002870">
    <property type="entry name" value="Peptidase_M12B_N"/>
</dbReference>
<comment type="caution">
    <text evidence="12">Lacks conserved residue(s) required for the propagation of feature annotation.</text>
</comment>
<sequence>MHEKLLLALLACAVVRPVVALKYALHDAMTGPDLAYYFHTDDENSVPDYDIVFLPEDWPQQERFLDNEPGNELNYSFSAFERQIDLKLKRNENIVAPNFKTYIHEHDGNVRYLNEIPANCHYLHREGDLVAALSICNPKSVQGLIFFDNSTFEIHPLTPNLQRLAKREARTGVPHIIKRAKFASEYLLDDLFPTAGNIWNKNPLYNDNIDDFFNEDLIQNTVQDNILHRKVQSMTAEIALFFDEAAYKIFGPFYGYDDKKLQTMLLAYINGVQALYHHPSLGTGLELVLVRLDIMKTQPREMPHYNGERSQLLDSFCEYQASINPRDDSNPDHWDMGLYVSGLDFFAYENGKKSGVTMGLATVGGVCLDKYACIIAEFGTTNVFGKPYPSAGFTSVYILAHEIGHNLGMHHDSSGNTCPKDGYIMSPSRGTNGETQWSSCSADVMAKLGWAKCLKDHAKPIRSRDHSRFLDVPGRLYTAKKQCEILLRDRDAVAAPNQQQSEICYNLQCKTPHRSGYYHAGPALDGTPCGSGKYCYGGHCSTRQLPKPVKVVPGGWSNWKEGTCSSGCIKDSKGIQMSTRQCNNPVPVNTDQGCEGSNRQFSFCSDNKLCKSKKEGPVDYASQKCKEFSTLLSELDPKGSGLQAPHEEARLWTSCAIFCKRKDSGVFYTPRIELNDLGVSPYFPDGTWCNRDNTGMDYYCIQHHCLPENFKFTKIQVPDLDDLPFSQNAMPNKYPIPSKLKDYFSIGPNGRPLKTSIKISDIRPPAEEDWETKDYVELPTIEQRFNALIQEMNDLDFF</sequence>
<keyword evidence="8 12" id="KW-0862">Zinc</keyword>
<dbReference type="PROSITE" id="PS50092">
    <property type="entry name" value="TSP1"/>
    <property type="match status" value="1"/>
</dbReference>
<dbReference type="OrthoDB" id="9942326at2759"/>
<dbReference type="GO" id="GO:0030198">
    <property type="term" value="P:extracellular matrix organization"/>
    <property type="evidence" value="ECO:0007669"/>
    <property type="project" value="TreeGrafter"/>
</dbReference>
<evidence type="ECO:0000256" key="9">
    <source>
        <dbReference type="ARBA" id="ARBA00023049"/>
    </source>
</evidence>
<feature type="domain" description="Peptidase M12B" evidence="14">
    <location>
        <begin position="234"/>
        <end position="443"/>
    </location>
</feature>
<evidence type="ECO:0000256" key="3">
    <source>
        <dbReference type="ARBA" id="ARBA00022670"/>
    </source>
</evidence>
<dbReference type="EMBL" id="JAACXV010000318">
    <property type="protein sequence ID" value="KAF7280146.1"/>
    <property type="molecule type" value="Genomic_DNA"/>
</dbReference>